<dbReference type="Proteomes" id="UP001580407">
    <property type="component" value="Unassembled WGS sequence"/>
</dbReference>
<comment type="caution">
    <text evidence="2">The sequence shown here is derived from an EMBL/GenBank/DDBJ whole genome shotgun (WGS) entry which is preliminary data.</text>
</comment>
<organism evidence="2 3">
    <name type="scientific">Paenibacillus terreus</name>
    <dbReference type="NCBI Taxonomy" id="1387834"/>
    <lineage>
        <taxon>Bacteria</taxon>
        <taxon>Bacillati</taxon>
        <taxon>Bacillota</taxon>
        <taxon>Bacilli</taxon>
        <taxon>Bacillales</taxon>
        <taxon>Paenibacillaceae</taxon>
        <taxon>Paenibacillus</taxon>
    </lineage>
</organism>
<accession>A0ABV5BA85</accession>
<dbReference type="EMBL" id="JBHILM010000017">
    <property type="protein sequence ID" value="MFB5682465.1"/>
    <property type="molecule type" value="Genomic_DNA"/>
</dbReference>
<feature type="region of interest" description="Disordered" evidence="1">
    <location>
        <begin position="48"/>
        <end position="67"/>
    </location>
</feature>
<dbReference type="RefSeq" id="WP_375526243.1">
    <property type="nucleotide sequence ID" value="NZ_JBHILM010000017.1"/>
</dbReference>
<dbReference type="InterPro" id="IPR025916">
    <property type="entry name" value="YdjO"/>
</dbReference>
<evidence type="ECO:0000256" key="1">
    <source>
        <dbReference type="SAM" id="MobiDB-lite"/>
    </source>
</evidence>
<evidence type="ECO:0000313" key="2">
    <source>
        <dbReference type="EMBL" id="MFB5682465.1"/>
    </source>
</evidence>
<gene>
    <name evidence="2" type="ORF">ACE3NQ_16180</name>
</gene>
<reference evidence="2 3" key="1">
    <citation type="submission" date="2024-09" db="EMBL/GenBank/DDBJ databases">
        <authorList>
            <person name="Ruan L."/>
        </authorList>
    </citation>
    <scope>NUCLEOTIDE SEQUENCE [LARGE SCALE GENOMIC DNA]</scope>
    <source>
        <strain evidence="2 3">D33</strain>
    </source>
</reference>
<proteinExistence type="predicted"/>
<name>A0ABV5BA85_9BACL</name>
<dbReference type="Pfam" id="PF14169">
    <property type="entry name" value="YdjO"/>
    <property type="match status" value="1"/>
</dbReference>
<sequence>MNMRRYPIKKISTENMVEAVVWNCSEKGCNGWMRQQFTLEKQPNCPHCGSSMSLDKKLVPPLNDPLP</sequence>
<keyword evidence="3" id="KW-1185">Reference proteome</keyword>
<protein>
    <submittedName>
        <fullName evidence="2">Cold-inducible protein YdjO-related protein</fullName>
    </submittedName>
</protein>
<evidence type="ECO:0000313" key="3">
    <source>
        <dbReference type="Proteomes" id="UP001580407"/>
    </source>
</evidence>